<sequence length="117" mass="12455">MLVIHLAFSLLALAAILAILLLPKGRGAHRWLGRLAAAALALSALSSFGIQARGHLSWLHVLSVVTLVNLAWAVWAIRRGRVAVHRRAMLAGAGGLFVAGLFATFAPGRYLYGVFFG</sequence>
<organism evidence="2 3">
    <name type="scientific">Sediminicoccus rosea</name>
    <dbReference type="NCBI Taxonomy" id="1225128"/>
    <lineage>
        <taxon>Bacteria</taxon>
        <taxon>Pseudomonadati</taxon>
        <taxon>Pseudomonadota</taxon>
        <taxon>Alphaproteobacteria</taxon>
        <taxon>Acetobacterales</taxon>
        <taxon>Roseomonadaceae</taxon>
        <taxon>Sediminicoccus</taxon>
    </lineage>
</organism>
<gene>
    <name evidence="2" type="ORF">R9Z33_20370</name>
</gene>
<keyword evidence="1" id="KW-0472">Membrane</keyword>
<proteinExistence type="predicted"/>
<name>A0ABZ0PFR1_9PROT</name>
<evidence type="ECO:0000256" key="1">
    <source>
        <dbReference type="SAM" id="Phobius"/>
    </source>
</evidence>
<keyword evidence="3" id="KW-1185">Reference proteome</keyword>
<keyword evidence="1" id="KW-0812">Transmembrane</keyword>
<feature type="transmembrane region" description="Helical" evidence="1">
    <location>
        <begin position="35"/>
        <end position="52"/>
    </location>
</feature>
<evidence type="ECO:0000313" key="2">
    <source>
        <dbReference type="EMBL" id="WPB84437.1"/>
    </source>
</evidence>
<keyword evidence="1" id="KW-1133">Transmembrane helix</keyword>
<evidence type="ECO:0000313" key="3">
    <source>
        <dbReference type="Proteomes" id="UP001305521"/>
    </source>
</evidence>
<dbReference type="EMBL" id="CP137852">
    <property type="protein sequence ID" value="WPB84437.1"/>
    <property type="molecule type" value="Genomic_DNA"/>
</dbReference>
<feature type="transmembrane region" description="Helical" evidence="1">
    <location>
        <begin position="89"/>
        <end position="112"/>
    </location>
</feature>
<dbReference type="RefSeq" id="WP_318648398.1">
    <property type="nucleotide sequence ID" value="NZ_CP137852.1"/>
</dbReference>
<feature type="transmembrane region" description="Helical" evidence="1">
    <location>
        <begin position="6"/>
        <end position="23"/>
    </location>
</feature>
<protein>
    <submittedName>
        <fullName evidence="2">DUF2306 domain-containing protein</fullName>
    </submittedName>
</protein>
<dbReference type="Proteomes" id="UP001305521">
    <property type="component" value="Chromosome"/>
</dbReference>
<accession>A0ABZ0PFR1</accession>
<reference evidence="2 3" key="1">
    <citation type="submission" date="2023-11" db="EMBL/GenBank/DDBJ databases">
        <title>Arctic aerobic anoxygenic photoheterotroph Sediminicoccus rosea KRV36 adapts its photosynthesis to long days of polar summer.</title>
        <authorList>
            <person name="Tomasch J."/>
            <person name="Kopejtka K."/>
            <person name="Bily T."/>
            <person name="Gardiner A.T."/>
            <person name="Gardian Z."/>
            <person name="Shivaramu S."/>
            <person name="Koblizek M."/>
            <person name="Engelhardt F."/>
            <person name="Kaftan D."/>
        </authorList>
    </citation>
    <scope>NUCLEOTIDE SEQUENCE [LARGE SCALE GENOMIC DNA]</scope>
    <source>
        <strain evidence="2 3">R-30</strain>
    </source>
</reference>
<feature type="transmembrane region" description="Helical" evidence="1">
    <location>
        <begin position="58"/>
        <end position="77"/>
    </location>
</feature>